<evidence type="ECO:0000313" key="2">
    <source>
        <dbReference type="EMBL" id="MCY1718958.1"/>
    </source>
</evidence>
<dbReference type="AlphaFoldDB" id="A0A9X3FAH9"/>
<comment type="caution">
    <text evidence="2">The sequence shown here is derived from an EMBL/GenBank/DDBJ whole genome shotgun (WGS) entry which is preliminary data.</text>
</comment>
<proteinExistence type="predicted"/>
<dbReference type="GO" id="GO:0016779">
    <property type="term" value="F:nucleotidyltransferase activity"/>
    <property type="evidence" value="ECO:0007669"/>
    <property type="project" value="InterPro"/>
</dbReference>
<dbReference type="Pfam" id="PF18144">
    <property type="entry name" value="SMODS"/>
    <property type="match status" value="1"/>
</dbReference>
<protein>
    <submittedName>
        <fullName evidence="2">Nucleotidyltransferase</fullName>
    </submittedName>
</protein>
<organism evidence="2 3">
    <name type="scientific">Draconibacterium aestuarii</name>
    <dbReference type="NCBI Taxonomy" id="2998507"/>
    <lineage>
        <taxon>Bacteria</taxon>
        <taxon>Pseudomonadati</taxon>
        <taxon>Bacteroidota</taxon>
        <taxon>Bacteroidia</taxon>
        <taxon>Marinilabiliales</taxon>
        <taxon>Prolixibacteraceae</taxon>
        <taxon>Draconibacterium</taxon>
    </lineage>
</organism>
<gene>
    <name evidence="2" type="ORF">OU798_01305</name>
</gene>
<reference evidence="2" key="1">
    <citation type="submission" date="2022-11" db="EMBL/GenBank/DDBJ databases">
        <title>Marilongibacter aestuarii gen. nov., sp. nov., isolated from tidal flat sediment.</title>
        <authorList>
            <person name="Jiayan W."/>
        </authorList>
    </citation>
    <scope>NUCLEOTIDE SEQUENCE</scope>
    <source>
        <strain evidence="2">Z1-6</strain>
    </source>
</reference>
<dbReference type="GO" id="GO:0051607">
    <property type="term" value="P:defense response to virus"/>
    <property type="evidence" value="ECO:0007669"/>
    <property type="project" value="UniProtKB-KW"/>
</dbReference>
<dbReference type="CDD" id="cd05400">
    <property type="entry name" value="NT_2-5OAS_ClassI-CCAase"/>
    <property type="match status" value="1"/>
</dbReference>
<dbReference type="RefSeq" id="WP_343331297.1">
    <property type="nucleotide sequence ID" value="NZ_JAPOHD010000003.1"/>
</dbReference>
<sequence length="410" mass="47298">MLTNEIKTQFNEILEEIGNNLDISETQYKYAVQSYQAVGKWLADEKSLLSPYNPEILPQGSFLLGTMIKPISDSDELDVDLVCRLEGKKANWAQYHLKKIVGDRLKENKTYKEMLDKEGRRCWTLNYADSSKYHMDILPSIVSEGHKIILEKAFSATDFKDFEKTAIRITDNQENNYYSETNPDNWNKSNPFGYAVWFQERCSISIRKSVFLSDSVNPMPTYQKEKLPLQRVVQILKRHRDIMFDGDEDKPISIIITTLSSKSYDKETDITTALTNVVNKMESQIETRYSTKHRKSIKWISNPVNEEENFADKWVENPKKEENFYKWISKVKSDLSSTYELRGIHRIQESFSKSFGEDLVKASFGNIADRAYQKRDAGNLHMKMGSGILGAKVAGSTSVKSHNFHGKNKK</sequence>
<name>A0A9X3FAH9_9BACT</name>
<accession>A0A9X3FAH9</accession>
<evidence type="ECO:0000256" key="1">
    <source>
        <dbReference type="ARBA" id="ARBA00023118"/>
    </source>
</evidence>
<dbReference type="InterPro" id="IPR006116">
    <property type="entry name" value="NT_2-5OAS_ClassI-CCAase"/>
</dbReference>
<dbReference type="EMBL" id="JAPOHD010000003">
    <property type="protein sequence ID" value="MCY1718958.1"/>
    <property type="molecule type" value="Genomic_DNA"/>
</dbReference>
<keyword evidence="3" id="KW-1185">Reference proteome</keyword>
<keyword evidence="1" id="KW-0051">Antiviral defense</keyword>
<evidence type="ECO:0000313" key="3">
    <source>
        <dbReference type="Proteomes" id="UP001145087"/>
    </source>
</evidence>
<dbReference type="Proteomes" id="UP001145087">
    <property type="component" value="Unassembled WGS sequence"/>
</dbReference>